<evidence type="ECO:0000313" key="3">
    <source>
        <dbReference type="Proteomes" id="UP001237152"/>
    </source>
</evidence>
<evidence type="ECO:0000313" key="2">
    <source>
        <dbReference type="EMBL" id="QBZ81538.1"/>
    </source>
</evidence>
<accession>A0A4D6EJ58</accession>
<feature type="region of interest" description="Disordered" evidence="1">
    <location>
        <begin position="1"/>
        <end position="47"/>
    </location>
</feature>
<protein>
    <submittedName>
        <fullName evidence="2">Uncharacterized protein</fullName>
    </submittedName>
</protein>
<dbReference type="EMBL" id="MK174290">
    <property type="protein sequence ID" value="QBZ81538.1"/>
    <property type="molecule type" value="Genomic_DNA"/>
</dbReference>
<feature type="compositionally biased region" description="Basic and acidic residues" evidence="1">
    <location>
        <begin position="38"/>
        <end position="47"/>
    </location>
</feature>
<dbReference type="Proteomes" id="UP001237152">
    <property type="component" value="Segment"/>
</dbReference>
<organism evidence="2 3">
    <name type="scientific">Pandoravirus celtis</name>
    <dbReference type="NCBI Taxonomy" id="2568002"/>
    <lineage>
        <taxon>Viruses</taxon>
        <taxon>Pandoravirus</taxon>
    </lineage>
</organism>
<name>A0A4D6EJ58_9VIRU</name>
<proteinExistence type="predicted"/>
<evidence type="ECO:0000256" key="1">
    <source>
        <dbReference type="SAM" id="MobiDB-lite"/>
    </source>
</evidence>
<reference evidence="2" key="1">
    <citation type="journal article" date="2019" name="Front. Microbiol.">
        <title>Pandoravirus Celtis Illustrates the Microevolution Processes at Work in the Giant Pandoraviridae Genomes.</title>
        <authorList>
            <person name="Legendre M."/>
            <person name="Alempic J.M."/>
            <person name="Philippe N."/>
            <person name="Lartigue A."/>
            <person name="Jeudy S."/>
            <person name="Poirot O."/>
            <person name="Ta N.T."/>
            <person name="Nin S."/>
            <person name="Coute Y."/>
            <person name="Abergel C."/>
            <person name="Claverie J.M."/>
        </authorList>
    </citation>
    <scope>NUCLEOTIDE SEQUENCE</scope>
</reference>
<sequence length="273" mass="29864">MLPKRTNHPKPTSQPRPRTQKRAPASASTQQPATTVYRPDKPKMRAEDSTTNIDHFKSVFPCTVDPADVGAKARAVALAKPAHIERTRAVSLVRIDRVNYDPAPWRQSQPHWAVDVGGDLYHLLAEPQVEGDLQSASCALAWVLMHGMPVSERHPLGATEMDHEQIIAALNHVLAAFDGNVILYTLFWHCGAFLRAVVATLCESDIEAAADDRGGCVAVDETSLRDGLFALGRRDWVAPIRGDRQSDLARSTAIIARTLCTDKPHESTGCILA</sequence>
<gene>
    <name evidence="2" type="ORF">pclt_cds_952</name>
</gene>